<gene>
    <name evidence="1" type="ORF">ACCO45_011083</name>
</gene>
<protein>
    <submittedName>
        <fullName evidence="1">Uncharacterized protein</fullName>
    </submittedName>
</protein>
<dbReference type="Proteomes" id="UP001638806">
    <property type="component" value="Unassembled WGS sequence"/>
</dbReference>
<dbReference type="EMBL" id="JBGNUJ010000010">
    <property type="protein sequence ID" value="KAL3955520.1"/>
    <property type="molecule type" value="Genomic_DNA"/>
</dbReference>
<sequence>MKYSALYLVALCAPAVLATTKTVEGLCYPKSRDANGNPDYFCRVEDGDGYLERRCPAAHPCKPLRGRSHNKCWYYFENDLPKSAKCSSEV</sequence>
<accession>A0ACC4DJM3</accession>
<evidence type="ECO:0000313" key="2">
    <source>
        <dbReference type="Proteomes" id="UP001638806"/>
    </source>
</evidence>
<proteinExistence type="predicted"/>
<reference evidence="1" key="1">
    <citation type="submission" date="2024-12" db="EMBL/GenBank/DDBJ databases">
        <title>Comparative genomics and development of molecular markers within Purpureocillium lilacinum and among Purpureocillium species.</title>
        <authorList>
            <person name="Yeh Z.-Y."/>
            <person name="Ni N.-T."/>
            <person name="Lo P.-H."/>
            <person name="Mushyakhwo K."/>
            <person name="Lin C.-F."/>
            <person name="Nai Y.-S."/>
        </authorList>
    </citation>
    <scope>NUCLEOTIDE SEQUENCE</scope>
    <source>
        <strain evidence="1">NCHU-NPUST-175</strain>
    </source>
</reference>
<keyword evidence="2" id="KW-1185">Reference proteome</keyword>
<evidence type="ECO:0000313" key="1">
    <source>
        <dbReference type="EMBL" id="KAL3955520.1"/>
    </source>
</evidence>
<name>A0ACC4DJM3_PURLI</name>
<comment type="caution">
    <text evidence="1">The sequence shown here is derived from an EMBL/GenBank/DDBJ whole genome shotgun (WGS) entry which is preliminary data.</text>
</comment>
<organism evidence="1 2">
    <name type="scientific">Purpureocillium lilacinum</name>
    <name type="common">Paecilomyces lilacinus</name>
    <dbReference type="NCBI Taxonomy" id="33203"/>
    <lineage>
        <taxon>Eukaryota</taxon>
        <taxon>Fungi</taxon>
        <taxon>Dikarya</taxon>
        <taxon>Ascomycota</taxon>
        <taxon>Pezizomycotina</taxon>
        <taxon>Sordariomycetes</taxon>
        <taxon>Hypocreomycetidae</taxon>
        <taxon>Hypocreales</taxon>
        <taxon>Ophiocordycipitaceae</taxon>
        <taxon>Purpureocillium</taxon>
    </lineage>
</organism>